<feature type="region of interest" description="Disordered" evidence="1">
    <location>
        <begin position="65"/>
        <end position="180"/>
    </location>
</feature>
<evidence type="ECO:0000313" key="2">
    <source>
        <dbReference type="EMBL" id="RFU75993.1"/>
    </source>
</evidence>
<gene>
    <name evidence="2" type="ORF">TARUN_6252</name>
</gene>
<dbReference type="Proteomes" id="UP000266272">
    <property type="component" value="Unassembled WGS sequence"/>
</dbReference>
<dbReference type="AlphaFoldDB" id="A0A395NJI4"/>
<keyword evidence="3" id="KW-1185">Reference proteome</keyword>
<proteinExistence type="predicted"/>
<accession>A0A395NJI4</accession>
<dbReference type="EMBL" id="PXOA01000394">
    <property type="protein sequence ID" value="RFU75993.1"/>
    <property type="molecule type" value="Genomic_DNA"/>
</dbReference>
<reference evidence="2 3" key="1">
    <citation type="journal article" date="2018" name="PLoS Pathog.">
        <title>Evolution of structural diversity of trichothecenes, a family of toxins produced by plant pathogenic and entomopathogenic fungi.</title>
        <authorList>
            <person name="Proctor R.H."/>
            <person name="McCormick S.P."/>
            <person name="Kim H.S."/>
            <person name="Cardoza R.E."/>
            <person name="Stanley A.M."/>
            <person name="Lindo L."/>
            <person name="Kelly A."/>
            <person name="Brown D.W."/>
            <person name="Lee T."/>
            <person name="Vaughan M.M."/>
            <person name="Alexander N.J."/>
            <person name="Busman M."/>
            <person name="Gutierrez S."/>
        </authorList>
    </citation>
    <scope>NUCLEOTIDE SEQUENCE [LARGE SCALE GENOMIC DNA]</scope>
    <source>
        <strain evidence="2 3">IBT 40837</strain>
    </source>
</reference>
<evidence type="ECO:0000256" key="1">
    <source>
        <dbReference type="SAM" id="MobiDB-lite"/>
    </source>
</evidence>
<comment type="caution">
    <text evidence="2">The sequence shown here is derived from an EMBL/GenBank/DDBJ whole genome shotgun (WGS) entry which is preliminary data.</text>
</comment>
<protein>
    <submittedName>
        <fullName evidence="2">Uncharacterized protein</fullName>
    </submittedName>
</protein>
<feature type="compositionally biased region" description="Basic and acidic residues" evidence="1">
    <location>
        <begin position="80"/>
        <end position="107"/>
    </location>
</feature>
<evidence type="ECO:0000313" key="3">
    <source>
        <dbReference type="Proteomes" id="UP000266272"/>
    </source>
</evidence>
<sequence length="180" mass="19724">MAEASSLFPLVFVIGEPRKEESRPCQTKGERLVERAEQRNRNWSDSSKLEARIDAEFGDGEVRVEGGEQVKVCKMPGIEAGRRRDDGNSKREREKGEEEGEKKDEKNLFLGRNQATPPAAAVLPRAPTTGQAQGSPGDGDPPSRPNLPWEWSSRGCGWDADTDTDARRPLKGPADPPASS</sequence>
<feature type="region of interest" description="Disordered" evidence="1">
    <location>
        <begin position="18"/>
        <end position="47"/>
    </location>
</feature>
<organism evidence="2 3">
    <name type="scientific">Trichoderma arundinaceum</name>
    <dbReference type="NCBI Taxonomy" id="490622"/>
    <lineage>
        <taxon>Eukaryota</taxon>
        <taxon>Fungi</taxon>
        <taxon>Dikarya</taxon>
        <taxon>Ascomycota</taxon>
        <taxon>Pezizomycotina</taxon>
        <taxon>Sordariomycetes</taxon>
        <taxon>Hypocreomycetidae</taxon>
        <taxon>Hypocreales</taxon>
        <taxon>Hypocreaceae</taxon>
        <taxon>Trichoderma</taxon>
    </lineage>
</organism>
<name>A0A395NJI4_TRIAR</name>